<feature type="region of interest" description="Disordered" evidence="2">
    <location>
        <begin position="1"/>
        <end position="85"/>
    </location>
</feature>
<dbReference type="Proteomes" id="UP001345013">
    <property type="component" value="Unassembled WGS sequence"/>
</dbReference>
<keyword evidence="1" id="KW-0175">Coiled coil</keyword>
<feature type="compositionally biased region" description="Basic and acidic residues" evidence="2">
    <location>
        <begin position="1"/>
        <end position="10"/>
    </location>
</feature>
<feature type="coiled-coil region" evidence="1">
    <location>
        <begin position="239"/>
        <end position="280"/>
    </location>
</feature>
<dbReference type="EMBL" id="JAVRRG010000057">
    <property type="protein sequence ID" value="KAK5092463.1"/>
    <property type="molecule type" value="Genomic_DNA"/>
</dbReference>
<keyword evidence="4" id="KW-1185">Reference proteome</keyword>
<evidence type="ECO:0000256" key="2">
    <source>
        <dbReference type="SAM" id="MobiDB-lite"/>
    </source>
</evidence>
<accession>A0ABR0K9S5</accession>
<feature type="compositionally biased region" description="Polar residues" evidence="2">
    <location>
        <begin position="45"/>
        <end position="54"/>
    </location>
</feature>
<sequence>MQRSIIERVFPKPKGSLLPQYDESSSSYHDEEHSTTSTPSRIRLDNNTLGPSTPRSSRRSSHGSQSKSQSQSQSQSRSQLQPAPLSASIVHHDDPFLAVDRAAANLQRTIQALLDFQGEALSGRHRAEADGASTPRSSSPSQSRTGYSTSTHDFATPSPAAVPVRQPKQKRKTLRGTRRGLVQSMQEFAALKQQELMITQDETAHRRTALEKVFAFERKREAVQHEIHTLQERATGNEAITLRTEAESIEQEIHELEGRLMELKARHRHLTDRATQLENSTASELSSYEGTLALINKETTSFLRRPPVKRSLSSRNPTQHKRGQDMYALRPERRTLDLAKDQWEAELALLEAHRSDTERERQALLHGAGVWKDVVQTVDGFEHKLRTKVKAGHSDSASEIIHDLDSTIHFLQEKLSQAESQDWKLLICAIGAELEAFHQARSLLAPDQIPPPNTGHGMNDTCTQQPHADDDDSNVPPADLLGAQSPELTSAHLAISRPEQHNLSDPTEIDDTNSVHNGNNRNISNSNESLRATLHAFPPSTSLSASTPAAGDTKNRDHKRTSSASAAKQLPARRITRFSESEDDEPGPDFLVSH</sequence>
<evidence type="ECO:0000313" key="4">
    <source>
        <dbReference type="Proteomes" id="UP001345013"/>
    </source>
</evidence>
<feature type="compositionally biased region" description="Low complexity" evidence="2">
    <location>
        <begin position="538"/>
        <end position="550"/>
    </location>
</feature>
<gene>
    <name evidence="3" type="ORF">LTR24_005166</name>
</gene>
<feature type="region of interest" description="Disordered" evidence="2">
    <location>
        <begin position="124"/>
        <end position="176"/>
    </location>
</feature>
<reference evidence="3 4" key="1">
    <citation type="submission" date="2023-08" db="EMBL/GenBank/DDBJ databases">
        <title>Black Yeasts Isolated from many extreme environments.</title>
        <authorList>
            <person name="Coleine C."/>
            <person name="Stajich J.E."/>
            <person name="Selbmann L."/>
        </authorList>
    </citation>
    <scope>NUCLEOTIDE SEQUENCE [LARGE SCALE GENOMIC DNA]</scope>
    <source>
        <strain evidence="3 4">CCFEE 5885</strain>
    </source>
</reference>
<feature type="region of interest" description="Disordered" evidence="2">
    <location>
        <begin position="305"/>
        <end position="324"/>
    </location>
</feature>
<name>A0ABR0K9S5_9EURO</name>
<evidence type="ECO:0000313" key="3">
    <source>
        <dbReference type="EMBL" id="KAK5092463.1"/>
    </source>
</evidence>
<evidence type="ECO:0000256" key="1">
    <source>
        <dbReference type="SAM" id="Coils"/>
    </source>
</evidence>
<feature type="region of interest" description="Disordered" evidence="2">
    <location>
        <begin position="445"/>
        <end position="482"/>
    </location>
</feature>
<proteinExistence type="predicted"/>
<feature type="compositionally biased region" description="Low complexity" evidence="2">
    <location>
        <begin position="514"/>
        <end position="525"/>
    </location>
</feature>
<comment type="caution">
    <text evidence="3">The sequence shown here is derived from an EMBL/GenBank/DDBJ whole genome shotgun (WGS) entry which is preliminary data.</text>
</comment>
<feature type="region of interest" description="Disordered" evidence="2">
    <location>
        <begin position="499"/>
        <end position="525"/>
    </location>
</feature>
<protein>
    <submittedName>
        <fullName evidence="3">Uncharacterized protein</fullName>
    </submittedName>
</protein>
<feature type="region of interest" description="Disordered" evidence="2">
    <location>
        <begin position="538"/>
        <end position="594"/>
    </location>
</feature>
<feature type="compositionally biased region" description="Low complexity" evidence="2">
    <location>
        <begin position="62"/>
        <end position="81"/>
    </location>
</feature>
<feature type="compositionally biased region" description="Basic residues" evidence="2">
    <location>
        <begin position="167"/>
        <end position="176"/>
    </location>
</feature>
<feature type="compositionally biased region" description="Low complexity" evidence="2">
    <location>
        <begin position="133"/>
        <end position="150"/>
    </location>
</feature>
<organism evidence="3 4">
    <name type="scientific">Lithohypha guttulata</name>
    <dbReference type="NCBI Taxonomy" id="1690604"/>
    <lineage>
        <taxon>Eukaryota</taxon>
        <taxon>Fungi</taxon>
        <taxon>Dikarya</taxon>
        <taxon>Ascomycota</taxon>
        <taxon>Pezizomycotina</taxon>
        <taxon>Eurotiomycetes</taxon>
        <taxon>Chaetothyriomycetidae</taxon>
        <taxon>Chaetothyriales</taxon>
        <taxon>Trichomeriaceae</taxon>
        <taxon>Lithohypha</taxon>
    </lineage>
</organism>